<feature type="domain" description="MacB-like periplasmic core" evidence="10">
    <location>
        <begin position="30"/>
        <end position="245"/>
    </location>
</feature>
<evidence type="ECO:0000256" key="7">
    <source>
        <dbReference type="ARBA" id="ARBA00023136"/>
    </source>
</evidence>
<dbReference type="InterPro" id="IPR003838">
    <property type="entry name" value="ABC3_permease_C"/>
</dbReference>
<dbReference type="PANTHER" id="PTHR30489">
    <property type="entry name" value="LIPOPROTEIN-RELEASING SYSTEM TRANSMEMBRANE PROTEIN LOLE"/>
    <property type="match status" value="1"/>
</dbReference>
<keyword evidence="6 8" id="KW-1133">Transmembrane helix</keyword>
<evidence type="ECO:0000259" key="9">
    <source>
        <dbReference type="Pfam" id="PF02687"/>
    </source>
</evidence>
<evidence type="ECO:0000256" key="6">
    <source>
        <dbReference type="ARBA" id="ARBA00022989"/>
    </source>
</evidence>
<evidence type="ECO:0000256" key="8">
    <source>
        <dbReference type="SAM" id="Phobius"/>
    </source>
</evidence>
<evidence type="ECO:0000313" key="11">
    <source>
        <dbReference type="EMBL" id="MDP9900512.1"/>
    </source>
</evidence>
<dbReference type="Pfam" id="PF02687">
    <property type="entry name" value="FtsX"/>
    <property type="match status" value="1"/>
</dbReference>
<feature type="transmembrane region" description="Helical" evidence="8">
    <location>
        <begin position="277"/>
        <end position="299"/>
    </location>
</feature>
<evidence type="ECO:0000256" key="5">
    <source>
        <dbReference type="ARBA" id="ARBA00022692"/>
    </source>
</evidence>
<comment type="subcellular location">
    <subcellularLocation>
        <location evidence="1">Cell membrane</location>
        <topology evidence="1">Multi-pass membrane protein</topology>
    </subcellularLocation>
</comment>
<dbReference type="InterPro" id="IPR011925">
    <property type="entry name" value="LolCE_TM"/>
</dbReference>
<dbReference type="RefSeq" id="WP_307690323.1">
    <property type="nucleotide sequence ID" value="NZ_JAUSRO010000008.1"/>
</dbReference>
<keyword evidence="4" id="KW-1003">Cell membrane</keyword>
<evidence type="ECO:0000256" key="3">
    <source>
        <dbReference type="ARBA" id="ARBA00022448"/>
    </source>
</evidence>
<keyword evidence="3" id="KW-0813">Transport</keyword>
<protein>
    <submittedName>
        <fullName evidence="11">Lipoprotein-releasing system permease protein</fullName>
    </submittedName>
</protein>
<organism evidence="11 12">
    <name type="scientific">Variovorax ginsengisoli</name>
    <dbReference type="NCBI Taxonomy" id="363844"/>
    <lineage>
        <taxon>Bacteria</taxon>
        <taxon>Pseudomonadati</taxon>
        <taxon>Pseudomonadota</taxon>
        <taxon>Betaproteobacteria</taxon>
        <taxon>Burkholderiales</taxon>
        <taxon>Comamonadaceae</taxon>
        <taxon>Variovorax</taxon>
    </lineage>
</organism>
<evidence type="ECO:0000256" key="4">
    <source>
        <dbReference type="ARBA" id="ARBA00022475"/>
    </source>
</evidence>
<keyword evidence="11" id="KW-0449">Lipoprotein</keyword>
<dbReference type="InterPro" id="IPR051447">
    <property type="entry name" value="Lipoprotein-release_system"/>
</dbReference>
<accession>A0ABT9SAX0</accession>
<proteinExistence type="inferred from homology"/>
<feature type="domain" description="ABC3 transporter permease C-terminal" evidence="9">
    <location>
        <begin position="277"/>
        <end position="411"/>
    </location>
</feature>
<evidence type="ECO:0000259" key="10">
    <source>
        <dbReference type="Pfam" id="PF12704"/>
    </source>
</evidence>
<feature type="transmembrane region" description="Helical" evidence="8">
    <location>
        <begin position="25"/>
        <end position="51"/>
    </location>
</feature>
<dbReference type="NCBIfam" id="TIGR02212">
    <property type="entry name" value="lolCE"/>
    <property type="match status" value="1"/>
</dbReference>
<evidence type="ECO:0000313" key="12">
    <source>
        <dbReference type="Proteomes" id="UP001226867"/>
    </source>
</evidence>
<evidence type="ECO:0000256" key="1">
    <source>
        <dbReference type="ARBA" id="ARBA00004651"/>
    </source>
</evidence>
<reference evidence="11 12" key="1">
    <citation type="submission" date="2023-07" db="EMBL/GenBank/DDBJ databases">
        <title>Sorghum-associated microbial communities from plants grown in Nebraska, USA.</title>
        <authorList>
            <person name="Schachtman D."/>
        </authorList>
    </citation>
    <scope>NUCLEOTIDE SEQUENCE [LARGE SCALE GENOMIC DNA]</scope>
    <source>
        <strain evidence="11 12">DS1607</strain>
    </source>
</reference>
<dbReference type="Proteomes" id="UP001226867">
    <property type="component" value="Unassembled WGS sequence"/>
</dbReference>
<dbReference type="PANTHER" id="PTHR30489:SF0">
    <property type="entry name" value="LIPOPROTEIN-RELEASING SYSTEM TRANSMEMBRANE PROTEIN LOLE"/>
    <property type="match status" value="1"/>
</dbReference>
<comment type="similarity">
    <text evidence="2">Belongs to the ABC-4 integral membrane protein family. LolC/E subfamily.</text>
</comment>
<name>A0ABT9SAX0_9BURK</name>
<dbReference type="Pfam" id="PF12704">
    <property type="entry name" value="MacB_PCD"/>
    <property type="match status" value="1"/>
</dbReference>
<dbReference type="EMBL" id="JAUSRO010000008">
    <property type="protein sequence ID" value="MDP9900512.1"/>
    <property type="molecule type" value="Genomic_DNA"/>
</dbReference>
<keyword evidence="7 8" id="KW-0472">Membrane</keyword>
<dbReference type="InterPro" id="IPR025857">
    <property type="entry name" value="MacB_PCD"/>
</dbReference>
<gene>
    <name evidence="11" type="ORF">J2W36_002778</name>
</gene>
<keyword evidence="12" id="KW-1185">Reference proteome</keyword>
<sequence>MRLPYELQLGWRYTRAGRATRRNGFISFISGVSMLGIGLGVAALIIVLSVMNGFQKEVRDRMLGVVSHIEIFSRDGQGLPDLDAIMATARKNPQVIGVAPFIATQALIARGEDMKGTLVRGIDPKLEPQVTEFGASAQHGAIDKLVPGEFGIVLGAELARSLYVRPGDQVTLVAPGGQVTPAGVVPRLKQFTVVGTFDSGHYEYDSALAMVHEQDAARVFRLEGPSGVRLKLKDLNQAREVADELALALPPTVLIRDWTRQNKTWFAAVQVEKRMMFIILTLIVAVAAFNLVSTLVMTVTDKRADIAILRTLGASPKSIMGIFVVQGAMVGVMGTIGGLLLGLLIAYNIDVIVPALEQLFHASFLPKDIYLISRMPSDPQRSDIMPITVISLVLAFAATLYPSWRASRVNPAEALRYE</sequence>
<keyword evidence="5 8" id="KW-0812">Transmembrane</keyword>
<feature type="transmembrane region" description="Helical" evidence="8">
    <location>
        <begin position="319"/>
        <end position="347"/>
    </location>
</feature>
<evidence type="ECO:0000256" key="2">
    <source>
        <dbReference type="ARBA" id="ARBA00005236"/>
    </source>
</evidence>
<comment type="caution">
    <text evidence="11">The sequence shown here is derived from an EMBL/GenBank/DDBJ whole genome shotgun (WGS) entry which is preliminary data.</text>
</comment>
<feature type="transmembrane region" description="Helical" evidence="8">
    <location>
        <begin position="384"/>
        <end position="404"/>
    </location>
</feature>